<keyword evidence="3" id="KW-1185">Reference proteome</keyword>
<proteinExistence type="predicted"/>
<reference evidence="2 3" key="1">
    <citation type="submission" date="2016-11" db="EMBL/GenBank/DDBJ databases">
        <title>Trade-off between light-utilization and light-protection in marine flavobacteria.</title>
        <authorList>
            <person name="Kumagai Y."/>
        </authorList>
    </citation>
    <scope>NUCLEOTIDE SEQUENCE [LARGE SCALE GENOMIC DNA]</scope>
    <source>
        <strain evidence="2 3">NBRC 107125</strain>
    </source>
</reference>
<dbReference type="InterPro" id="IPR021409">
    <property type="entry name" value="DUF3047"/>
</dbReference>
<accession>A0A1X9NLE6</accession>
<dbReference type="AlphaFoldDB" id="A0A1X9NLE6"/>
<dbReference type="KEGG" id="osg:BST96_11925"/>
<protein>
    <recommendedName>
        <fullName evidence="4">DUF3047 domain-containing protein</fullName>
    </recommendedName>
</protein>
<feature type="signal peptide" evidence="1">
    <location>
        <begin position="1"/>
        <end position="17"/>
    </location>
</feature>
<evidence type="ECO:0000313" key="2">
    <source>
        <dbReference type="EMBL" id="ARN74763.1"/>
    </source>
</evidence>
<evidence type="ECO:0000256" key="1">
    <source>
        <dbReference type="SAM" id="SignalP"/>
    </source>
</evidence>
<dbReference type="RefSeq" id="WP_085758924.1">
    <property type="nucleotide sequence ID" value="NZ_CP019343.1"/>
</dbReference>
<evidence type="ECO:0000313" key="3">
    <source>
        <dbReference type="Proteomes" id="UP000193450"/>
    </source>
</evidence>
<feature type="chain" id="PRO_5012778793" description="DUF3047 domain-containing protein" evidence="1">
    <location>
        <begin position="18"/>
        <end position="212"/>
    </location>
</feature>
<evidence type="ECO:0008006" key="4">
    <source>
        <dbReference type="Google" id="ProtNLM"/>
    </source>
</evidence>
<organism evidence="2 3">
    <name type="scientific">Oceanicoccus sagamiensis</name>
    <dbReference type="NCBI Taxonomy" id="716816"/>
    <lineage>
        <taxon>Bacteria</taxon>
        <taxon>Pseudomonadati</taxon>
        <taxon>Pseudomonadota</taxon>
        <taxon>Gammaproteobacteria</taxon>
        <taxon>Cellvibrionales</taxon>
        <taxon>Spongiibacteraceae</taxon>
        <taxon>Oceanicoccus</taxon>
    </lineage>
</organism>
<dbReference type="STRING" id="716816.BST96_11925"/>
<gene>
    <name evidence="2" type="ORF">BST96_11925</name>
</gene>
<dbReference type="EMBL" id="CP019343">
    <property type="protein sequence ID" value="ARN74763.1"/>
    <property type="molecule type" value="Genomic_DNA"/>
</dbReference>
<dbReference type="Pfam" id="PF11249">
    <property type="entry name" value="DUF3047"/>
    <property type="match status" value="1"/>
</dbReference>
<keyword evidence="1" id="KW-0732">Signal</keyword>
<dbReference type="Proteomes" id="UP000193450">
    <property type="component" value="Chromosome"/>
</dbReference>
<name>A0A1X9NLE6_9GAMM</name>
<sequence>MFTRALLLLMLSGVVLSKEPLWVANFSVPSQGIEAFKQKGFVGRTDYQLVTLDGRQVLKANSRKNASALYREMEIDLVDTPYLNWQWRVENTLVIADQRIKAGDDYAARVYVVVKQGIFPWQTKALNYVWSNNPSSDAFWPNPFTDNAAMIPVRSGMAGLKKWQTERVNVAEDFYRAFGERIDRAHGVAIMSDTDNSGGSAEAYFGNIFFSQ</sequence>